<sequence length="195" mass="21925">MKIVIAISTLIFAAITLAFLTWDHVHSYREARTNFSIIISGIKIDSKMSVVKIALMVINHSSQPISIIDIHYLGDKGASDTRELQPLSRMKNPYISPIDSDNTYFSKLTNDEKIAINHIGGAVIRKQDYENTDLSEFDFMPANVNSYSSIGLHLAFHVGNVRVDTDKEKLHYSFLVTTSRGIFVKTFDARSISQI</sequence>
<proteinExistence type="predicted"/>
<accession>A0A829GRL5</accession>
<name>A0A829GRL5_LACPA</name>
<comment type="caution">
    <text evidence="1">The sequence shown here is derived from an EMBL/GenBank/DDBJ whole genome shotgun (WGS) entry which is preliminary data.</text>
</comment>
<organism evidence="1 2">
    <name type="scientific">Lacticaseibacillus paracasei subsp. paracasei Lpp14</name>
    <dbReference type="NCBI Taxonomy" id="1256204"/>
    <lineage>
        <taxon>Bacteria</taxon>
        <taxon>Bacillati</taxon>
        <taxon>Bacillota</taxon>
        <taxon>Bacilli</taxon>
        <taxon>Lactobacillales</taxon>
        <taxon>Lactobacillaceae</taxon>
        <taxon>Lacticaseibacillus</taxon>
    </lineage>
</organism>
<gene>
    <name evidence="1" type="ORF">Lpp14_06845</name>
</gene>
<dbReference type="EMBL" id="ANJZ01000167">
    <property type="protein sequence ID" value="EPC62741.1"/>
    <property type="molecule type" value="Genomic_DNA"/>
</dbReference>
<protein>
    <submittedName>
        <fullName evidence="1">Uncharacterized protein</fullName>
    </submittedName>
</protein>
<evidence type="ECO:0000313" key="2">
    <source>
        <dbReference type="Proteomes" id="UP000014264"/>
    </source>
</evidence>
<evidence type="ECO:0000313" key="1">
    <source>
        <dbReference type="EMBL" id="EPC62741.1"/>
    </source>
</evidence>
<dbReference type="AlphaFoldDB" id="A0A829GRL5"/>
<reference evidence="1 2" key="1">
    <citation type="journal article" date="2013" name="PLoS ONE">
        <title>Lactobacillus paracasei comparative genomics: towards species pan-genome definition and exploitation of diversity.</title>
        <authorList>
            <person name="Smokvina T."/>
            <person name="Wels M."/>
            <person name="Polka J."/>
            <person name="Chervaux C."/>
            <person name="Brisse S."/>
            <person name="Boekhorst J."/>
            <person name="van Hylckama Vlieg J.E."/>
            <person name="Siezen R.J."/>
        </authorList>
    </citation>
    <scope>NUCLEOTIDE SEQUENCE [LARGE SCALE GENOMIC DNA]</scope>
    <source>
        <strain evidence="1 2">Lpp14</strain>
    </source>
</reference>
<dbReference type="Proteomes" id="UP000014264">
    <property type="component" value="Unassembled WGS sequence"/>
</dbReference>